<evidence type="ECO:0000313" key="2">
    <source>
        <dbReference type="Proteomes" id="UP000446866"/>
    </source>
</evidence>
<organism evidence="1 2">
    <name type="scientific">Anaerotruncus colihominis</name>
    <dbReference type="NCBI Taxonomy" id="169435"/>
    <lineage>
        <taxon>Bacteria</taxon>
        <taxon>Bacillati</taxon>
        <taxon>Bacillota</taxon>
        <taxon>Clostridia</taxon>
        <taxon>Eubacteriales</taxon>
        <taxon>Oscillospiraceae</taxon>
        <taxon>Anaerotruncus</taxon>
    </lineage>
</organism>
<keyword evidence="1" id="KW-0238">DNA-binding</keyword>
<dbReference type="Proteomes" id="UP000446866">
    <property type="component" value="Unassembled WGS sequence"/>
</dbReference>
<name>A0A845QNZ3_9FIRM</name>
<dbReference type="EMBL" id="QXWK01000024">
    <property type="protein sequence ID" value="NBH62443.1"/>
    <property type="molecule type" value="Genomic_DNA"/>
</dbReference>
<comment type="caution">
    <text evidence="1">The sequence shown here is derived from an EMBL/GenBank/DDBJ whole genome shotgun (WGS) entry which is preliminary data.</text>
</comment>
<reference evidence="1 2" key="1">
    <citation type="submission" date="2018-08" db="EMBL/GenBank/DDBJ databases">
        <title>Murine metabolic-syndrome-specific gut microbial biobank.</title>
        <authorList>
            <person name="Liu C."/>
        </authorList>
    </citation>
    <scope>NUCLEOTIDE SEQUENCE [LARGE SCALE GENOMIC DNA]</scope>
    <source>
        <strain evidence="1 2">28</strain>
    </source>
</reference>
<dbReference type="AlphaFoldDB" id="A0A845QNZ3"/>
<gene>
    <name evidence="1" type="ORF">D0435_12360</name>
</gene>
<accession>A0A845QNZ3</accession>
<dbReference type="GO" id="GO:0003677">
    <property type="term" value="F:DNA binding"/>
    <property type="evidence" value="ECO:0007669"/>
    <property type="project" value="UniProtKB-KW"/>
</dbReference>
<keyword evidence="2" id="KW-1185">Reference proteome</keyword>
<evidence type="ECO:0000313" key="1">
    <source>
        <dbReference type="EMBL" id="NBH62443.1"/>
    </source>
</evidence>
<dbReference type="RefSeq" id="WP_160202728.1">
    <property type="nucleotide sequence ID" value="NZ_QXWK01000024.1"/>
</dbReference>
<proteinExistence type="predicted"/>
<protein>
    <submittedName>
        <fullName evidence="1">DNA-binding protein</fullName>
    </submittedName>
</protein>
<sequence>MQELKKLRTIEQAYAILKEMDPDTAISKWFIREAILNGEIPFVQVHSKRLIDLNDLINYINKSMCTMAERQAR</sequence>